<dbReference type="InterPro" id="IPR001763">
    <property type="entry name" value="Rhodanese-like_dom"/>
</dbReference>
<dbReference type="InterPro" id="IPR036873">
    <property type="entry name" value="Rhodanese-like_dom_sf"/>
</dbReference>
<dbReference type="SUPFAM" id="SSF52821">
    <property type="entry name" value="Rhodanese/Cell cycle control phosphatase"/>
    <property type="match status" value="1"/>
</dbReference>
<dbReference type="Gene3D" id="3.40.250.10">
    <property type="entry name" value="Rhodanese-like domain"/>
    <property type="match status" value="1"/>
</dbReference>
<evidence type="ECO:0000313" key="3">
    <source>
        <dbReference type="Proteomes" id="UP001199525"/>
    </source>
</evidence>
<protein>
    <submittedName>
        <fullName evidence="2">Rhodanese-like domain-containing protein</fullName>
    </submittedName>
</protein>
<evidence type="ECO:0000259" key="1">
    <source>
        <dbReference type="PROSITE" id="PS50206"/>
    </source>
</evidence>
<dbReference type="SMART" id="SM00450">
    <property type="entry name" value="RHOD"/>
    <property type="match status" value="1"/>
</dbReference>
<comment type="caution">
    <text evidence="2">The sequence shown here is derived from an EMBL/GenBank/DDBJ whole genome shotgun (WGS) entry which is preliminary data.</text>
</comment>
<dbReference type="Proteomes" id="UP001199525">
    <property type="component" value="Unassembled WGS sequence"/>
</dbReference>
<sequence length="113" mass="12748">MKSRSIAKGVSNPTLLTPAQLESSQNQLLVIDVRGWLEYWMGHVPKSRRLSRDSILKNISKDQAIAIICLSGHRSEMAAQWLVTQGYRQVYNLQGGLLAWQNTGYPVQRGNRP</sequence>
<organism evidence="2 3">
    <name type="scientific">Nostoc favosum CHAB5714</name>
    <dbReference type="NCBI Taxonomy" id="2780399"/>
    <lineage>
        <taxon>Bacteria</taxon>
        <taxon>Bacillati</taxon>
        <taxon>Cyanobacteriota</taxon>
        <taxon>Cyanophyceae</taxon>
        <taxon>Nostocales</taxon>
        <taxon>Nostocaceae</taxon>
        <taxon>Nostoc</taxon>
        <taxon>Nostoc favosum</taxon>
    </lineage>
</organism>
<dbReference type="EMBL" id="JAIVFQ010000039">
    <property type="protein sequence ID" value="MCC5601905.1"/>
    <property type="molecule type" value="Genomic_DNA"/>
</dbReference>
<reference evidence="2 3" key="1">
    <citation type="journal article" date="2021" name="Microorganisms">
        <title>Genome Evolution of Filamentous Cyanobacterium Nostoc Species: From Facultative Symbiosis to Free Living.</title>
        <authorList>
            <person name="Huo D."/>
            <person name="Li H."/>
            <person name="Cai F."/>
            <person name="Guo X."/>
            <person name="Qiao Z."/>
            <person name="Wang W."/>
            <person name="Yu G."/>
            <person name="Li R."/>
        </authorList>
    </citation>
    <scope>NUCLEOTIDE SEQUENCE [LARGE SCALE GENOMIC DNA]</scope>
    <source>
        <strain evidence="2 3">CHAB 5714</strain>
    </source>
</reference>
<dbReference type="CDD" id="cd00158">
    <property type="entry name" value="RHOD"/>
    <property type="match status" value="1"/>
</dbReference>
<dbReference type="Pfam" id="PF00581">
    <property type="entry name" value="Rhodanese"/>
    <property type="match status" value="1"/>
</dbReference>
<name>A0ABS8ICX0_9NOSO</name>
<dbReference type="PROSITE" id="PS50206">
    <property type="entry name" value="RHODANESE_3"/>
    <property type="match status" value="1"/>
</dbReference>
<feature type="domain" description="Rhodanese" evidence="1">
    <location>
        <begin position="24"/>
        <end position="109"/>
    </location>
</feature>
<dbReference type="RefSeq" id="WP_190729540.1">
    <property type="nucleotide sequence ID" value="NZ_JAIVFQ010000039.1"/>
</dbReference>
<dbReference type="InterPro" id="IPR052367">
    <property type="entry name" value="Thiosulfate_ST/Rhodanese-like"/>
</dbReference>
<dbReference type="PANTHER" id="PTHR45431:SF3">
    <property type="entry name" value="RHODANESE-LIKE DOMAIN-CONTAINING PROTEIN 15, CHLOROPLASTIC"/>
    <property type="match status" value="1"/>
</dbReference>
<keyword evidence="3" id="KW-1185">Reference proteome</keyword>
<proteinExistence type="predicted"/>
<dbReference type="PANTHER" id="PTHR45431">
    <property type="entry name" value="RHODANESE-LIKE DOMAIN-CONTAINING PROTEIN 15, CHLOROPLASTIC"/>
    <property type="match status" value="1"/>
</dbReference>
<evidence type="ECO:0000313" key="2">
    <source>
        <dbReference type="EMBL" id="MCC5601905.1"/>
    </source>
</evidence>
<gene>
    <name evidence="2" type="ORF">LC586_22540</name>
</gene>
<accession>A0ABS8ICX0</accession>